<comment type="caution">
    <text evidence="2">The sequence shown here is derived from an EMBL/GenBank/DDBJ whole genome shotgun (WGS) entry which is preliminary data.</text>
</comment>
<dbReference type="EMBL" id="PTJC01000007">
    <property type="protein sequence ID" value="PPK84555.1"/>
    <property type="molecule type" value="Genomic_DNA"/>
</dbReference>
<dbReference type="OrthoDB" id="1490260at2"/>
<feature type="signal peptide" evidence="1">
    <location>
        <begin position="1"/>
        <end position="18"/>
    </location>
</feature>
<dbReference type="RefSeq" id="WP_104421282.1">
    <property type="nucleotide sequence ID" value="NZ_PTJC01000007.1"/>
</dbReference>
<evidence type="ECO:0000313" key="3">
    <source>
        <dbReference type="Proteomes" id="UP000237662"/>
    </source>
</evidence>
<name>A0A2S6I0U1_9BACT</name>
<protein>
    <submittedName>
        <fullName evidence="2">Outer membrane protein with beta-barrel domain</fullName>
    </submittedName>
</protein>
<evidence type="ECO:0000256" key="1">
    <source>
        <dbReference type="SAM" id="SignalP"/>
    </source>
</evidence>
<dbReference type="Gene3D" id="2.40.160.20">
    <property type="match status" value="1"/>
</dbReference>
<evidence type="ECO:0000313" key="2">
    <source>
        <dbReference type="EMBL" id="PPK84555.1"/>
    </source>
</evidence>
<dbReference type="AlphaFoldDB" id="A0A2S6I0U1"/>
<dbReference type="InterPro" id="IPR011250">
    <property type="entry name" value="OMP/PagP_B-barrel"/>
</dbReference>
<proteinExistence type="predicted"/>
<sequence>MQNTFTLLFFLLSLFAHAQIQRGDHIVTLGNQSSASTSSDLGGIYYDFDTKVSQFSLQPTYGYALTNRLVVGGTLGILTTRYPAATASSEFNYWNVYVNPYVRYYAINGERLGVYGQLGTGVGVNKDGVYGLEELNLGAGLQFPLLAGIRVGPTLDYTLRSRRNVLVLGGQIEIVLGRRSGEGKPAGNFSAGSVMLGSQLLQTTFARDVTYGAVNIGGHYFLTDRIAAGLSVGAGGGRYNFGTTSVDRSFRSSQILASLSGRYYFTTNRNLVWYGEAGAGVGRLVYRTDAALGDLPVDRNDFSLFGGVGAQWFVRDNLALETGVTLNRNAVNGDWGTAVSVPVGVRFFLR</sequence>
<organism evidence="2 3">
    <name type="scientific">Neolewinella xylanilytica</name>
    <dbReference type="NCBI Taxonomy" id="1514080"/>
    <lineage>
        <taxon>Bacteria</taxon>
        <taxon>Pseudomonadati</taxon>
        <taxon>Bacteroidota</taxon>
        <taxon>Saprospiria</taxon>
        <taxon>Saprospirales</taxon>
        <taxon>Lewinellaceae</taxon>
        <taxon>Neolewinella</taxon>
    </lineage>
</organism>
<accession>A0A2S6I0U1</accession>
<feature type="chain" id="PRO_5015441134" evidence="1">
    <location>
        <begin position="19"/>
        <end position="350"/>
    </location>
</feature>
<gene>
    <name evidence="2" type="ORF">CLV84_3717</name>
</gene>
<reference evidence="2 3" key="1">
    <citation type="submission" date="2018-02" db="EMBL/GenBank/DDBJ databases">
        <title>Genomic Encyclopedia of Archaeal and Bacterial Type Strains, Phase II (KMG-II): from individual species to whole genera.</title>
        <authorList>
            <person name="Goeker M."/>
        </authorList>
    </citation>
    <scope>NUCLEOTIDE SEQUENCE [LARGE SCALE GENOMIC DNA]</scope>
    <source>
        <strain evidence="2 3">DSM 29526</strain>
    </source>
</reference>
<dbReference type="SUPFAM" id="SSF56925">
    <property type="entry name" value="OMPA-like"/>
    <property type="match status" value="1"/>
</dbReference>
<keyword evidence="1" id="KW-0732">Signal</keyword>
<dbReference type="Proteomes" id="UP000237662">
    <property type="component" value="Unassembled WGS sequence"/>
</dbReference>
<keyword evidence="3" id="KW-1185">Reference proteome</keyword>